<evidence type="ECO:0000313" key="2">
    <source>
        <dbReference type="Proteomes" id="UP000199361"/>
    </source>
</evidence>
<dbReference type="STRING" id="568860.SAMN05421811_10317"/>
<sequence length="77" mass="8304">MKQTNDSGTTVLSPNVVTRGIGVQENATGYVYYTRTTLLEGLEPGRVYFAKVQHKASSGSGTTNGFDTRDIYVTPVS</sequence>
<dbReference type="RefSeq" id="WP_091079029.1">
    <property type="nucleotide sequence ID" value="NZ_FOHX01000003.1"/>
</dbReference>
<keyword evidence="2" id="KW-1185">Reference proteome</keyword>
<name>A0A1I0EF21_9ACTN</name>
<organism evidence="1 2">
    <name type="scientific">Nonomuraea wenchangensis</name>
    <dbReference type="NCBI Taxonomy" id="568860"/>
    <lineage>
        <taxon>Bacteria</taxon>
        <taxon>Bacillati</taxon>
        <taxon>Actinomycetota</taxon>
        <taxon>Actinomycetes</taxon>
        <taxon>Streptosporangiales</taxon>
        <taxon>Streptosporangiaceae</taxon>
        <taxon>Nonomuraea</taxon>
    </lineage>
</organism>
<dbReference type="Proteomes" id="UP000199361">
    <property type="component" value="Unassembled WGS sequence"/>
</dbReference>
<proteinExistence type="predicted"/>
<dbReference type="AlphaFoldDB" id="A0A1I0EF21"/>
<evidence type="ECO:0000313" key="1">
    <source>
        <dbReference type="EMBL" id="SET43597.1"/>
    </source>
</evidence>
<gene>
    <name evidence="1" type="ORF">SAMN05421811_10317</name>
</gene>
<accession>A0A1I0EF21</accession>
<reference evidence="1 2" key="1">
    <citation type="submission" date="2016-10" db="EMBL/GenBank/DDBJ databases">
        <authorList>
            <person name="de Groot N.N."/>
        </authorList>
    </citation>
    <scope>NUCLEOTIDE SEQUENCE [LARGE SCALE GENOMIC DNA]</scope>
    <source>
        <strain evidence="1 2">CGMCC 4.5598</strain>
    </source>
</reference>
<dbReference type="EMBL" id="FOHX01000003">
    <property type="protein sequence ID" value="SET43597.1"/>
    <property type="molecule type" value="Genomic_DNA"/>
</dbReference>
<protein>
    <submittedName>
        <fullName evidence="1">Uncharacterized protein</fullName>
    </submittedName>
</protein>